<dbReference type="Proteomes" id="UP000008711">
    <property type="component" value="Unassembled WGS sequence"/>
</dbReference>
<feature type="transmembrane region" description="Helical" evidence="8">
    <location>
        <begin position="12"/>
        <end position="35"/>
    </location>
</feature>
<feature type="transmembrane region" description="Helical" evidence="8">
    <location>
        <begin position="167"/>
        <end position="187"/>
    </location>
</feature>
<keyword evidence="12" id="KW-1185">Reference proteome</keyword>
<evidence type="ECO:0000256" key="6">
    <source>
        <dbReference type="ARBA" id="ARBA00023180"/>
    </source>
</evidence>
<feature type="domain" description="Polycystin" evidence="10">
    <location>
        <begin position="172"/>
        <end position="368"/>
    </location>
</feature>
<dbReference type="eggNOG" id="KOG3599">
    <property type="taxonomic scope" value="Eukaryota"/>
</dbReference>
<feature type="transmembrane region" description="Helical" evidence="8">
    <location>
        <begin position="41"/>
        <end position="59"/>
    </location>
</feature>
<evidence type="ECO:0000259" key="9">
    <source>
        <dbReference type="Pfam" id="PF08016"/>
    </source>
</evidence>
<dbReference type="PhylomeDB" id="B3NHW7"/>
<dbReference type="GO" id="GO:0005262">
    <property type="term" value="F:calcium channel activity"/>
    <property type="evidence" value="ECO:0007669"/>
    <property type="project" value="TreeGrafter"/>
</dbReference>
<feature type="transmembrane region" description="Helical" evidence="8">
    <location>
        <begin position="463"/>
        <end position="480"/>
    </location>
</feature>
<feature type="transmembrane region" description="Helical" evidence="8">
    <location>
        <begin position="530"/>
        <end position="547"/>
    </location>
</feature>
<evidence type="ECO:0000259" key="10">
    <source>
        <dbReference type="Pfam" id="PF20519"/>
    </source>
</evidence>
<dbReference type="EMBL" id="CH954178">
    <property type="protein sequence ID" value="EDV51982.1"/>
    <property type="molecule type" value="Genomic_DNA"/>
</dbReference>
<dbReference type="InterPro" id="IPR013122">
    <property type="entry name" value="PKD1_2_channel"/>
</dbReference>
<dbReference type="AlphaFoldDB" id="B3NHW7"/>
<keyword evidence="5 8" id="KW-0472">Membrane</keyword>
<evidence type="ECO:0000256" key="5">
    <source>
        <dbReference type="ARBA" id="ARBA00023136"/>
    </source>
</evidence>
<dbReference type="GO" id="GO:0050960">
    <property type="term" value="P:detection of temperature stimulus involved in thermoception"/>
    <property type="evidence" value="ECO:0007669"/>
    <property type="project" value="EnsemblMetazoa"/>
</dbReference>
<dbReference type="HOGENOM" id="CLU_022967_0_0_1"/>
<evidence type="ECO:0000313" key="11">
    <source>
        <dbReference type="EMBL" id="EDV51982.1"/>
    </source>
</evidence>
<dbReference type="PANTHER" id="PTHR10877">
    <property type="entry name" value="POLYCYSTIN FAMILY MEMBER"/>
    <property type="match status" value="1"/>
</dbReference>
<evidence type="ECO:0000256" key="2">
    <source>
        <dbReference type="ARBA" id="ARBA00007200"/>
    </source>
</evidence>
<feature type="transmembrane region" description="Helical" evidence="8">
    <location>
        <begin position="500"/>
        <end position="523"/>
    </location>
</feature>
<dbReference type="PANTHER" id="PTHR10877:SF183">
    <property type="entry name" value="AT14535P-RELATED"/>
    <property type="match status" value="1"/>
</dbReference>
<keyword evidence="4 8" id="KW-1133">Transmembrane helix</keyword>
<dbReference type="GO" id="GO:0070417">
    <property type="term" value="P:cellular response to cold"/>
    <property type="evidence" value="ECO:0007669"/>
    <property type="project" value="EnsemblMetazoa"/>
</dbReference>
<feature type="transmembrane region" description="Helical" evidence="8">
    <location>
        <begin position="129"/>
        <end position="147"/>
    </location>
</feature>
<dbReference type="InterPro" id="IPR051223">
    <property type="entry name" value="Polycystin"/>
</dbReference>
<evidence type="ECO:0000256" key="3">
    <source>
        <dbReference type="ARBA" id="ARBA00022692"/>
    </source>
</evidence>
<dbReference type="GO" id="GO:0005509">
    <property type="term" value="F:calcium ion binding"/>
    <property type="evidence" value="ECO:0007669"/>
    <property type="project" value="InterPro"/>
</dbReference>
<gene>
    <name evidence="11" type="primary">Dere\GG15821</name>
    <name evidence="11" type="synonym">dere_GLEANR_15861</name>
    <name evidence="11" type="synonym">GG15821</name>
    <name evidence="11" type="ORF">Dere_GG15821</name>
</gene>
<dbReference type="OMA" id="TFRCLRK"/>
<sequence length="736" mass="85697">MSFKNISRKDLTCFGVTATVLLVCFILVSMFSGFMHEPQRFKTMLVTIVLVFFFQYLVLEPFRFFVLGIDYATWPQEDQPYRPEEGAPTLNHIGYLKIRLRSLRSELLITEGHTHETLNQRYKHIAGDLLLYGSYFVALMLLVVLQEDQSHYFNTHNMQRLFWDNTSVTYGLSQVFFLYQVHSYVYITMIDAFFTSEYYGYEGWWAMEQWRNIGVVRLRQVRPVNCHIGLGTPKWDTNTYAPEWLLPYHRLHYTEKFWRIYDPFVPAKYEPSFLNGVLLNYDHHGYMLNYPEVGGYVVLMMSTKVNCVKQIQYLQSSYWLDKNTSALFIDLTMYNADANLFTLITLRVENTPFGIQLPRVHVDTVRMLGSLETRSNLVLFILFVHTILVILFARGLLSKIWHHPASVHEAWTMVDLTICVLNVVLMVLAIMRDIETSTLLEMVETSTKGQYLDFQRPLRLHQLLSIVKGFLVCITTLRLWKVLQFASVFQHFTHTLFSAWRAVVSMGVIIMVVLMAIGITLAVPNGNNSVVFSHMVQSVVTCMWYSMGFNGDIRPADFFHGGRILGIIVYLTLVFLLAIILMNVFASVIYDYFNETSRNLKEQSHRSSITFLEFLRVEYADIFGATFRCLRKTYNRRGHTVAENVELELNRRELIKAKSDSLKSTKELKRARLSAEEQSADYRIRGEKLFKLRAILKLQIEILERLVFGDKDGNLPTPPGSDSDPEDMPEMYRKRR</sequence>
<proteinExistence type="inferred from homology"/>
<organism evidence="11 12">
    <name type="scientific">Drosophila erecta</name>
    <name type="common">Fruit fly</name>
    <dbReference type="NCBI Taxonomy" id="7220"/>
    <lineage>
        <taxon>Eukaryota</taxon>
        <taxon>Metazoa</taxon>
        <taxon>Ecdysozoa</taxon>
        <taxon>Arthropoda</taxon>
        <taxon>Hexapoda</taxon>
        <taxon>Insecta</taxon>
        <taxon>Pterygota</taxon>
        <taxon>Neoptera</taxon>
        <taxon>Endopterygota</taxon>
        <taxon>Diptera</taxon>
        <taxon>Brachycera</taxon>
        <taxon>Muscomorpha</taxon>
        <taxon>Ephydroidea</taxon>
        <taxon>Drosophilidae</taxon>
        <taxon>Drosophila</taxon>
        <taxon>Sophophora</taxon>
    </lineage>
</organism>
<evidence type="ECO:0000256" key="8">
    <source>
        <dbReference type="SAM" id="Phobius"/>
    </source>
</evidence>
<dbReference type="Pfam" id="PF08016">
    <property type="entry name" value="PKD_channel"/>
    <property type="match status" value="1"/>
</dbReference>
<dbReference type="PRINTS" id="PR01433">
    <property type="entry name" value="POLYCYSTIN2"/>
</dbReference>
<comment type="similarity">
    <text evidence="2">Belongs to the polycystin family.</text>
</comment>
<keyword evidence="3 8" id="KW-0812">Transmembrane</keyword>
<feature type="region of interest" description="Disordered" evidence="7">
    <location>
        <begin position="713"/>
        <end position="736"/>
    </location>
</feature>
<dbReference type="GO" id="GO:0050982">
    <property type="term" value="P:detection of mechanical stimulus"/>
    <property type="evidence" value="ECO:0007669"/>
    <property type="project" value="TreeGrafter"/>
</dbReference>
<evidence type="ECO:0000256" key="4">
    <source>
        <dbReference type="ARBA" id="ARBA00022989"/>
    </source>
</evidence>
<dbReference type="InterPro" id="IPR003915">
    <property type="entry name" value="PKD_2"/>
</dbReference>
<dbReference type="Pfam" id="PF20519">
    <property type="entry name" value="Polycystin_dom"/>
    <property type="match status" value="1"/>
</dbReference>
<dbReference type="InterPro" id="IPR046791">
    <property type="entry name" value="Polycystin_dom"/>
</dbReference>
<evidence type="ECO:0000256" key="7">
    <source>
        <dbReference type="SAM" id="MobiDB-lite"/>
    </source>
</evidence>
<feature type="domain" description="Polycystin cation channel PKD1/PKD2" evidence="9">
    <location>
        <begin position="372"/>
        <end position="595"/>
    </location>
</feature>
<feature type="transmembrane region" description="Helical" evidence="8">
    <location>
        <begin position="410"/>
        <end position="431"/>
    </location>
</feature>
<name>B3NHW7_DROER</name>
<dbReference type="GO" id="GO:0016020">
    <property type="term" value="C:membrane"/>
    <property type="evidence" value="ECO:0007669"/>
    <property type="project" value="UniProtKB-SubCell"/>
</dbReference>
<feature type="transmembrane region" description="Helical" evidence="8">
    <location>
        <begin position="377"/>
        <end position="398"/>
    </location>
</feature>
<dbReference type="OrthoDB" id="5322100at2759"/>
<comment type="subcellular location">
    <subcellularLocation>
        <location evidence="1">Membrane</location>
        <topology evidence="1">Multi-pass membrane protein</topology>
    </subcellularLocation>
</comment>
<reference evidence="11 12" key="1">
    <citation type="journal article" date="2007" name="Nature">
        <title>Evolution of genes and genomes on the Drosophila phylogeny.</title>
        <authorList>
            <consortium name="Drosophila 12 Genomes Consortium"/>
            <person name="Clark A.G."/>
            <person name="Eisen M.B."/>
            <person name="Smith D.R."/>
            <person name="Bergman C.M."/>
            <person name="Oliver B."/>
            <person name="Markow T.A."/>
            <person name="Kaufman T.C."/>
            <person name="Kellis M."/>
            <person name="Gelbart W."/>
            <person name="Iyer V.N."/>
            <person name="Pollard D.A."/>
            <person name="Sackton T.B."/>
            <person name="Larracuente A.M."/>
            <person name="Singh N.D."/>
            <person name="Abad J.P."/>
            <person name="Abt D.N."/>
            <person name="Adryan B."/>
            <person name="Aguade M."/>
            <person name="Akashi H."/>
            <person name="Anderson W.W."/>
            <person name="Aquadro C.F."/>
            <person name="Ardell D.H."/>
            <person name="Arguello R."/>
            <person name="Artieri C.G."/>
            <person name="Barbash D.A."/>
            <person name="Barker D."/>
            <person name="Barsanti P."/>
            <person name="Batterham P."/>
            <person name="Batzoglou S."/>
            <person name="Begun D."/>
            <person name="Bhutkar A."/>
            <person name="Blanco E."/>
            <person name="Bosak S.A."/>
            <person name="Bradley R.K."/>
            <person name="Brand A.D."/>
            <person name="Brent M.R."/>
            <person name="Brooks A.N."/>
            <person name="Brown R.H."/>
            <person name="Butlin R.K."/>
            <person name="Caggese C."/>
            <person name="Calvi B.R."/>
            <person name="Bernardo de Carvalho A."/>
            <person name="Caspi A."/>
            <person name="Castrezana S."/>
            <person name="Celniker S.E."/>
            <person name="Chang J.L."/>
            <person name="Chapple C."/>
            <person name="Chatterji S."/>
            <person name="Chinwalla A."/>
            <person name="Civetta A."/>
            <person name="Clifton S.W."/>
            <person name="Comeron J.M."/>
            <person name="Costello J.C."/>
            <person name="Coyne J.A."/>
            <person name="Daub J."/>
            <person name="David R.G."/>
            <person name="Delcher A.L."/>
            <person name="Delehaunty K."/>
            <person name="Do C.B."/>
            <person name="Ebling H."/>
            <person name="Edwards K."/>
            <person name="Eickbush T."/>
            <person name="Evans J.D."/>
            <person name="Filipski A."/>
            <person name="Findeiss S."/>
            <person name="Freyhult E."/>
            <person name="Fulton L."/>
            <person name="Fulton R."/>
            <person name="Garcia A.C."/>
            <person name="Gardiner A."/>
            <person name="Garfield D.A."/>
            <person name="Garvin B.E."/>
            <person name="Gibson G."/>
            <person name="Gilbert D."/>
            <person name="Gnerre S."/>
            <person name="Godfrey J."/>
            <person name="Good R."/>
            <person name="Gotea V."/>
            <person name="Gravely B."/>
            <person name="Greenberg A.J."/>
            <person name="Griffiths-Jones S."/>
            <person name="Gross S."/>
            <person name="Guigo R."/>
            <person name="Gustafson E.A."/>
            <person name="Haerty W."/>
            <person name="Hahn M.W."/>
            <person name="Halligan D.L."/>
            <person name="Halpern A.L."/>
            <person name="Halter G.M."/>
            <person name="Han M.V."/>
            <person name="Heger A."/>
            <person name="Hillier L."/>
            <person name="Hinrichs A.S."/>
            <person name="Holmes I."/>
            <person name="Hoskins R.A."/>
            <person name="Hubisz M.J."/>
            <person name="Hultmark D."/>
            <person name="Huntley M.A."/>
            <person name="Jaffe D.B."/>
            <person name="Jagadeeshan S."/>
            <person name="Jeck W.R."/>
            <person name="Johnson J."/>
            <person name="Jones C.D."/>
            <person name="Jordan W.C."/>
            <person name="Karpen G.H."/>
            <person name="Kataoka E."/>
            <person name="Keightley P.D."/>
            <person name="Kheradpour P."/>
            <person name="Kirkness E.F."/>
            <person name="Koerich L.B."/>
            <person name="Kristiansen K."/>
            <person name="Kudrna D."/>
            <person name="Kulathinal R.J."/>
            <person name="Kumar S."/>
            <person name="Kwok R."/>
            <person name="Lander E."/>
            <person name="Langley C.H."/>
            <person name="Lapoint R."/>
            <person name="Lazzaro B.P."/>
            <person name="Lee S.J."/>
            <person name="Levesque L."/>
            <person name="Li R."/>
            <person name="Lin C.F."/>
            <person name="Lin M.F."/>
            <person name="Lindblad-Toh K."/>
            <person name="Llopart A."/>
            <person name="Long M."/>
            <person name="Low L."/>
            <person name="Lozovsky E."/>
            <person name="Lu J."/>
            <person name="Luo M."/>
            <person name="Machado C.A."/>
            <person name="Makalowski W."/>
            <person name="Marzo M."/>
            <person name="Matsuda M."/>
            <person name="Matzkin L."/>
            <person name="McAllister B."/>
            <person name="McBride C.S."/>
            <person name="McKernan B."/>
            <person name="McKernan K."/>
            <person name="Mendez-Lago M."/>
            <person name="Minx P."/>
            <person name="Mollenhauer M.U."/>
            <person name="Montooth K."/>
            <person name="Mount S.M."/>
            <person name="Mu X."/>
            <person name="Myers E."/>
            <person name="Negre B."/>
            <person name="Newfeld S."/>
            <person name="Nielsen R."/>
            <person name="Noor M.A."/>
            <person name="O'Grady P."/>
            <person name="Pachter L."/>
            <person name="Papaceit M."/>
            <person name="Parisi M.J."/>
            <person name="Parisi M."/>
            <person name="Parts L."/>
            <person name="Pedersen J.S."/>
            <person name="Pesole G."/>
            <person name="Phillippy A.M."/>
            <person name="Ponting C.P."/>
            <person name="Pop M."/>
            <person name="Porcelli D."/>
            <person name="Powell J.R."/>
            <person name="Prohaska S."/>
            <person name="Pruitt K."/>
            <person name="Puig M."/>
            <person name="Quesneville H."/>
            <person name="Ram K.R."/>
            <person name="Rand D."/>
            <person name="Rasmussen M.D."/>
            <person name="Reed L.K."/>
            <person name="Reenan R."/>
            <person name="Reily A."/>
            <person name="Remington K.A."/>
            <person name="Rieger T.T."/>
            <person name="Ritchie M.G."/>
            <person name="Robin C."/>
            <person name="Rogers Y.H."/>
            <person name="Rohde C."/>
            <person name="Rozas J."/>
            <person name="Rubenfield M.J."/>
            <person name="Ruiz A."/>
            <person name="Russo S."/>
            <person name="Salzberg S.L."/>
            <person name="Sanchez-Gracia A."/>
            <person name="Saranga D.J."/>
            <person name="Sato H."/>
            <person name="Schaeffer S.W."/>
            <person name="Schatz M.C."/>
            <person name="Schlenke T."/>
            <person name="Schwartz R."/>
            <person name="Segarra C."/>
            <person name="Singh R.S."/>
            <person name="Sirot L."/>
            <person name="Sirota M."/>
            <person name="Sisneros N.B."/>
            <person name="Smith C.D."/>
            <person name="Smith T.F."/>
            <person name="Spieth J."/>
            <person name="Stage D.E."/>
            <person name="Stark A."/>
            <person name="Stephan W."/>
            <person name="Strausberg R.L."/>
            <person name="Strempel S."/>
            <person name="Sturgill D."/>
            <person name="Sutton G."/>
            <person name="Sutton G.G."/>
            <person name="Tao W."/>
            <person name="Teichmann S."/>
            <person name="Tobari Y.N."/>
            <person name="Tomimura Y."/>
            <person name="Tsolas J.M."/>
            <person name="Valente V.L."/>
            <person name="Venter E."/>
            <person name="Venter J.C."/>
            <person name="Vicario S."/>
            <person name="Vieira F.G."/>
            <person name="Vilella A.J."/>
            <person name="Villasante A."/>
            <person name="Walenz B."/>
            <person name="Wang J."/>
            <person name="Wasserman M."/>
            <person name="Watts T."/>
            <person name="Wilson D."/>
            <person name="Wilson R.K."/>
            <person name="Wing R.A."/>
            <person name="Wolfner M.F."/>
            <person name="Wong A."/>
            <person name="Wong G.K."/>
            <person name="Wu C.I."/>
            <person name="Wu G."/>
            <person name="Yamamoto D."/>
            <person name="Yang H.P."/>
            <person name="Yang S.P."/>
            <person name="Yorke J.A."/>
            <person name="Yoshida K."/>
            <person name="Zdobnov E."/>
            <person name="Zhang P."/>
            <person name="Zhang Y."/>
            <person name="Zimin A.V."/>
            <person name="Baldwin J."/>
            <person name="Abdouelleil A."/>
            <person name="Abdulkadir J."/>
            <person name="Abebe A."/>
            <person name="Abera B."/>
            <person name="Abreu J."/>
            <person name="Acer S.C."/>
            <person name="Aftuck L."/>
            <person name="Alexander A."/>
            <person name="An P."/>
            <person name="Anderson E."/>
            <person name="Anderson S."/>
            <person name="Arachi H."/>
            <person name="Azer M."/>
            <person name="Bachantsang P."/>
            <person name="Barry A."/>
            <person name="Bayul T."/>
            <person name="Berlin A."/>
            <person name="Bessette D."/>
            <person name="Bloom T."/>
            <person name="Blye J."/>
            <person name="Boguslavskiy L."/>
            <person name="Bonnet C."/>
            <person name="Boukhgalter B."/>
            <person name="Bourzgui I."/>
            <person name="Brown A."/>
            <person name="Cahill P."/>
            <person name="Channer S."/>
            <person name="Cheshatsang Y."/>
            <person name="Chuda L."/>
            <person name="Citroen M."/>
            <person name="Collymore A."/>
            <person name="Cooke P."/>
            <person name="Costello M."/>
            <person name="D'Aco K."/>
            <person name="Daza R."/>
            <person name="De Haan G."/>
            <person name="DeGray S."/>
            <person name="DeMaso C."/>
            <person name="Dhargay N."/>
            <person name="Dooley K."/>
            <person name="Dooley E."/>
            <person name="Doricent M."/>
            <person name="Dorje P."/>
            <person name="Dorjee K."/>
            <person name="Dupes A."/>
            <person name="Elong R."/>
            <person name="Falk J."/>
            <person name="Farina A."/>
            <person name="Faro S."/>
            <person name="Ferguson D."/>
            <person name="Fisher S."/>
            <person name="Foley C.D."/>
            <person name="Franke A."/>
            <person name="Friedrich D."/>
            <person name="Gadbois L."/>
            <person name="Gearin G."/>
            <person name="Gearin C.R."/>
            <person name="Giannoukos G."/>
            <person name="Goode T."/>
            <person name="Graham J."/>
            <person name="Grandbois E."/>
            <person name="Grewal S."/>
            <person name="Gyaltsen K."/>
            <person name="Hafez N."/>
            <person name="Hagos B."/>
            <person name="Hall J."/>
            <person name="Henson C."/>
            <person name="Hollinger A."/>
            <person name="Honan T."/>
            <person name="Huard M.D."/>
            <person name="Hughes L."/>
            <person name="Hurhula B."/>
            <person name="Husby M.E."/>
            <person name="Kamat A."/>
            <person name="Kanga B."/>
            <person name="Kashin S."/>
            <person name="Khazanovich D."/>
            <person name="Kisner P."/>
            <person name="Lance K."/>
            <person name="Lara M."/>
            <person name="Lee W."/>
            <person name="Lennon N."/>
            <person name="Letendre F."/>
            <person name="LeVine R."/>
            <person name="Lipovsky A."/>
            <person name="Liu X."/>
            <person name="Liu J."/>
            <person name="Liu S."/>
            <person name="Lokyitsang T."/>
            <person name="Lokyitsang Y."/>
            <person name="Lubonja R."/>
            <person name="Lui A."/>
            <person name="MacDonald P."/>
            <person name="Magnisalis V."/>
            <person name="Maru K."/>
            <person name="Matthews C."/>
            <person name="McCusker W."/>
            <person name="McDonough S."/>
            <person name="Mehta T."/>
            <person name="Meldrim J."/>
            <person name="Meneus L."/>
            <person name="Mihai O."/>
            <person name="Mihalev A."/>
            <person name="Mihova T."/>
            <person name="Mittelman R."/>
            <person name="Mlenga V."/>
            <person name="Montmayeur A."/>
            <person name="Mulrain L."/>
            <person name="Navidi A."/>
            <person name="Naylor J."/>
            <person name="Negash T."/>
            <person name="Nguyen T."/>
            <person name="Nguyen N."/>
            <person name="Nicol R."/>
            <person name="Norbu C."/>
            <person name="Norbu N."/>
            <person name="Novod N."/>
            <person name="O'Neill B."/>
            <person name="Osman S."/>
            <person name="Markiewicz E."/>
            <person name="Oyono O.L."/>
            <person name="Patti C."/>
            <person name="Phunkhang P."/>
            <person name="Pierre F."/>
            <person name="Priest M."/>
            <person name="Raghuraman S."/>
            <person name="Rege F."/>
            <person name="Reyes R."/>
            <person name="Rise C."/>
            <person name="Rogov P."/>
            <person name="Ross K."/>
            <person name="Ryan E."/>
            <person name="Settipalli S."/>
            <person name="Shea T."/>
            <person name="Sherpa N."/>
            <person name="Shi L."/>
            <person name="Shih D."/>
            <person name="Sparrow T."/>
            <person name="Spaulding J."/>
            <person name="Stalker J."/>
            <person name="Stange-Thomann N."/>
            <person name="Stavropoulos S."/>
            <person name="Stone C."/>
            <person name="Strader C."/>
            <person name="Tesfaye S."/>
            <person name="Thomson T."/>
            <person name="Thoulutsang Y."/>
            <person name="Thoulutsang D."/>
            <person name="Topham K."/>
            <person name="Topping I."/>
            <person name="Tsamla T."/>
            <person name="Vassiliev H."/>
            <person name="Vo A."/>
            <person name="Wangchuk T."/>
            <person name="Wangdi T."/>
            <person name="Weiand M."/>
            <person name="Wilkinson J."/>
            <person name="Wilson A."/>
            <person name="Yadav S."/>
            <person name="Young G."/>
            <person name="Yu Q."/>
            <person name="Zembek L."/>
            <person name="Zhong D."/>
            <person name="Zimmer A."/>
            <person name="Zwirko Z."/>
            <person name="Jaffe D.B."/>
            <person name="Alvarez P."/>
            <person name="Brockman W."/>
            <person name="Butler J."/>
            <person name="Chin C."/>
            <person name="Gnerre S."/>
            <person name="Grabherr M."/>
            <person name="Kleber M."/>
            <person name="Mauceli E."/>
            <person name="MacCallum I."/>
        </authorList>
    </citation>
    <scope>NUCLEOTIDE SEQUENCE [LARGE SCALE GENOMIC DNA]</scope>
    <source>
        <strain evidence="11 12">TSC#14021-0224.01</strain>
    </source>
</reference>
<evidence type="ECO:0000256" key="1">
    <source>
        <dbReference type="ARBA" id="ARBA00004141"/>
    </source>
</evidence>
<protein>
    <submittedName>
        <fullName evidence="11">Uncharacterized protein</fullName>
    </submittedName>
</protein>
<accession>B3NHW7</accession>
<keyword evidence="6" id="KW-0325">Glycoprotein</keyword>
<reference evidence="11 12" key="2">
    <citation type="journal article" date="2008" name="Bioinformatics">
        <title>Assembly reconciliation.</title>
        <authorList>
            <person name="Zimin A.V."/>
            <person name="Smith D.R."/>
            <person name="Sutton G."/>
            <person name="Yorke J.A."/>
        </authorList>
    </citation>
    <scope>NUCLEOTIDE SEQUENCE [LARGE SCALE GENOMIC DNA]</scope>
    <source>
        <strain evidence="11 12">TSC#14021-0224.01</strain>
    </source>
</reference>
<evidence type="ECO:0000313" key="12">
    <source>
        <dbReference type="Proteomes" id="UP000008711"/>
    </source>
</evidence>
<feature type="transmembrane region" description="Helical" evidence="8">
    <location>
        <begin position="567"/>
        <end position="593"/>
    </location>
</feature>
<dbReference type="KEGG" id="der:6543656"/>